<proteinExistence type="predicted"/>
<gene>
    <name evidence="1" type="ORF">PCOR1329_LOCUS8175</name>
</gene>
<protein>
    <submittedName>
        <fullName evidence="1">Uncharacterized protein</fullName>
    </submittedName>
</protein>
<dbReference type="Proteomes" id="UP001189429">
    <property type="component" value="Unassembled WGS sequence"/>
</dbReference>
<sequence length="99" mass="10416">MGATTFVALCGPPEAAALLAELSGREAPGRIVNGQAGELDQVVRAWRGWGTLAGTGFRGPSWSGGWLVQLQDSSATGDHRFGIVRGMDQQAIVLHWIAT</sequence>
<keyword evidence="2" id="KW-1185">Reference proteome</keyword>
<organism evidence="1 2">
    <name type="scientific">Prorocentrum cordatum</name>
    <dbReference type="NCBI Taxonomy" id="2364126"/>
    <lineage>
        <taxon>Eukaryota</taxon>
        <taxon>Sar</taxon>
        <taxon>Alveolata</taxon>
        <taxon>Dinophyceae</taxon>
        <taxon>Prorocentrales</taxon>
        <taxon>Prorocentraceae</taxon>
        <taxon>Prorocentrum</taxon>
    </lineage>
</organism>
<comment type="caution">
    <text evidence="1">The sequence shown here is derived from an EMBL/GenBank/DDBJ whole genome shotgun (WGS) entry which is preliminary data.</text>
</comment>
<name>A0ABN9Q2F4_9DINO</name>
<dbReference type="EMBL" id="CAUYUJ010002229">
    <property type="protein sequence ID" value="CAK0799851.1"/>
    <property type="molecule type" value="Genomic_DNA"/>
</dbReference>
<reference evidence="1" key="1">
    <citation type="submission" date="2023-10" db="EMBL/GenBank/DDBJ databases">
        <authorList>
            <person name="Chen Y."/>
            <person name="Shah S."/>
            <person name="Dougan E. K."/>
            <person name="Thang M."/>
            <person name="Chan C."/>
        </authorList>
    </citation>
    <scope>NUCLEOTIDE SEQUENCE [LARGE SCALE GENOMIC DNA]</scope>
</reference>
<evidence type="ECO:0000313" key="2">
    <source>
        <dbReference type="Proteomes" id="UP001189429"/>
    </source>
</evidence>
<accession>A0ABN9Q2F4</accession>
<evidence type="ECO:0000313" key="1">
    <source>
        <dbReference type="EMBL" id="CAK0799851.1"/>
    </source>
</evidence>